<reference evidence="3" key="1">
    <citation type="journal article" date="2019" name="Int. J. Syst. Evol. Microbiol.">
        <title>The Global Catalogue of Microorganisms (GCM) 10K type strain sequencing project: providing services to taxonomists for standard genome sequencing and annotation.</title>
        <authorList>
            <consortium name="The Broad Institute Genomics Platform"/>
            <consortium name="The Broad Institute Genome Sequencing Center for Infectious Disease"/>
            <person name="Wu L."/>
            <person name="Ma J."/>
        </authorList>
    </citation>
    <scope>NUCLEOTIDE SEQUENCE [LARGE SCALE GENOMIC DNA]</scope>
    <source>
        <strain evidence="3">JCM 14370</strain>
    </source>
</reference>
<accession>A0ABQ2DD09</accession>
<sequence>MKDAHGWMVPFDLDALPHHLQESWRWRTHMGLMDGPHLLQTGQVLRWCCWMEELAGELAQQELRYLEMAEGYLILLTTALERFSVPGNPASERMQPLLGTSLKGTSGKASA</sequence>
<evidence type="ECO:0000313" key="3">
    <source>
        <dbReference type="Proteomes" id="UP000632222"/>
    </source>
</evidence>
<name>A0ABQ2DD09_9DEIO</name>
<keyword evidence="3" id="KW-1185">Reference proteome</keyword>
<proteinExistence type="predicted"/>
<evidence type="ECO:0000313" key="2">
    <source>
        <dbReference type="EMBL" id="GGJ52653.1"/>
    </source>
</evidence>
<gene>
    <name evidence="2" type="ORF">GCM10008938_43260</name>
</gene>
<comment type="caution">
    <text evidence="2">The sequence shown here is derived from an EMBL/GenBank/DDBJ whole genome shotgun (WGS) entry which is preliminary data.</text>
</comment>
<organism evidence="2 3">
    <name type="scientific">Deinococcus roseus</name>
    <dbReference type="NCBI Taxonomy" id="392414"/>
    <lineage>
        <taxon>Bacteria</taxon>
        <taxon>Thermotogati</taxon>
        <taxon>Deinococcota</taxon>
        <taxon>Deinococci</taxon>
        <taxon>Deinococcales</taxon>
        <taxon>Deinococcaceae</taxon>
        <taxon>Deinococcus</taxon>
    </lineage>
</organism>
<dbReference type="RefSeq" id="WP_189006837.1">
    <property type="nucleotide sequence ID" value="NZ_BMOD01000025.1"/>
</dbReference>
<protein>
    <submittedName>
        <fullName evidence="2">Uncharacterized protein</fullName>
    </submittedName>
</protein>
<feature type="region of interest" description="Disordered" evidence="1">
    <location>
        <begin position="87"/>
        <end position="111"/>
    </location>
</feature>
<dbReference type="Proteomes" id="UP000632222">
    <property type="component" value="Unassembled WGS sequence"/>
</dbReference>
<dbReference type="EMBL" id="BMOD01000025">
    <property type="protein sequence ID" value="GGJ52653.1"/>
    <property type="molecule type" value="Genomic_DNA"/>
</dbReference>
<evidence type="ECO:0000256" key="1">
    <source>
        <dbReference type="SAM" id="MobiDB-lite"/>
    </source>
</evidence>
<feature type="compositionally biased region" description="Polar residues" evidence="1">
    <location>
        <begin position="102"/>
        <end position="111"/>
    </location>
</feature>